<keyword evidence="3" id="KW-0342">GTP-binding</keyword>
<feature type="region of interest" description="Disordered" evidence="5">
    <location>
        <begin position="917"/>
        <end position="937"/>
    </location>
</feature>
<dbReference type="Pfam" id="PF04548">
    <property type="entry name" value="AIG1"/>
    <property type="match status" value="4"/>
</dbReference>
<feature type="compositionally biased region" description="Basic and acidic residues" evidence="5">
    <location>
        <begin position="1126"/>
        <end position="1191"/>
    </location>
</feature>
<protein>
    <recommendedName>
        <fullName evidence="6">AIG1-type G domain-containing protein</fullName>
    </recommendedName>
</protein>
<dbReference type="InterPro" id="IPR045058">
    <property type="entry name" value="GIMA/IAN/Toc"/>
</dbReference>
<dbReference type="PANTHER" id="PTHR10903">
    <property type="entry name" value="GTPASE, IMAP FAMILY MEMBER-RELATED"/>
    <property type="match status" value="1"/>
</dbReference>
<reference evidence="7" key="2">
    <citation type="submission" date="2025-09" db="UniProtKB">
        <authorList>
            <consortium name="Ensembl"/>
        </authorList>
    </citation>
    <scope>IDENTIFICATION</scope>
</reference>
<feature type="region of interest" description="Disordered" evidence="5">
    <location>
        <begin position="1203"/>
        <end position="1269"/>
    </location>
</feature>
<dbReference type="InterPro" id="IPR006703">
    <property type="entry name" value="G_AIG1"/>
</dbReference>
<feature type="region of interest" description="Disordered" evidence="5">
    <location>
        <begin position="959"/>
        <end position="1019"/>
    </location>
</feature>
<accession>A0A9J8CPU1</accession>
<dbReference type="CDD" id="cd01852">
    <property type="entry name" value="AIG1"/>
    <property type="match status" value="1"/>
</dbReference>
<dbReference type="Gene3D" id="3.40.50.300">
    <property type="entry name" value="P-loop containing nucleotide triphosphate hydrolases"/>
    <property type="match status" value="4"/>
</dbReference>
<reference evidence="7" key="1">
    <citation type="submission" date="2025-08" db="UniProtKB">
        <authorList>
            <consortium name="Ensembl"/>
        </authorList>
    </citation>
    <scope>IDENTIFICATION</scope>
</reference>
<dbReference type="SUPFAM" id="SSF52540">
    <property type="entry name" value="P-loop containing nucleoside triphosphate hydrolases"/>
    <property type="match status" value="1"/>
</dbReference>
<feature type="coiled-coil region" evidence="4">
    <location>
        <begin position="633"/>
        <end position="671"/>
    </location>
</feature>
<sequence>MAHNTESKRDQSPSGDRPNMSDLRIVLVGKNVSENNRVTNLILNNNLKYAFGKKTFPDDVEEQSGKVEGRNITVINTIHLLNSQLKLQKISQKMSEFFPPEPHMIILVLQHSDFSQKKRDMLPSVLNFFGDQAMKRTMILTTDDEKRIAKQQSENKFIQEISTECGGHLQLTQNTQRSQILQKVDEIITRSWFKETQKSSSLNQVDMPNVFTKSANQKLILVMCGCNEESNASMLKLLLGKNNPISAQVPTSVRVWRDMDLHGHLISLVELPALNRLSEEEVKRETLHCVSLCDPGVHVFLINVPATPLTNEEKSGIEKIRKILNSCEHFILLFITNLPIDEHAKNFVKSSPECQRLISLCGGQYRLMWLKEPENSRQIPDLLDYIENNKTEPYSLQMYVKAQENRVRSETKEDLKKMEIENKKLQTGVGRSCPEVDRPIMSANLSGKPKLNLVLCGSDTLTASVSKLFRGEKIKPSNEGAIRSERVWRNVELHDRLISLVELPALNRLSEEEVMRQTLCCVSLCDPGVHAFIIIVPVGPLTDEDKAEVEKIKIIFDSREHFILLFTTDLTAEGLATEFVELNTDSQRLISLCGGQYRLMWLKEPENSRQIPDLLDYIENNKTEPYSPQTYVKAQENRARQELEEQHNKELSEMETKIKELEQKIQSDGAEVADDLKSLRIVLIGRTGNGKSATGNTILGKKEFHSQLNTDSVTTICKKGVGEVDGRSVAVVDTPGLFDTTLSNEKVMEEIVKCVSLSSPGPHVFVIVLSLGRFTKEETDTVDLIKKIFGPKAAQFSIVLFTRGDDLEDESIQDYVKRSTNAELKKLISDCGNRFLVFNNREKQDKTRQVIQLLNMIEEVKNMNEGQYFTNRMFEEAEMSIKKRMEEILKEREREIQAQNEELRVKYETEMEELKTTLEEEKRKADEERKQRENEFRQKEEKLIKDFEEKHRIEQQKREVENQKRLDEEKQRRAEFDVKIEEMKRETENQRSQYEKQQKEREEEDRKREEKYRQDQEKMAIEQECIIAELKMKQKEEIIKRDMEKKMRNEEEEKERQEWERKIKEVENNKKGIQEEIKRQQKEWEEEKKRQMRERVEEETKRQEKHEEQLREKQEEQEEMRKRFKREREEERQKIEEEKQKQRREREEKEKEYEEKKTEMKSHYESLERQRKDEWERRKREDDERREEEKRTWKKKIEDLKQEKEEEIKRRETEEKERKDREKKERDEMKQKHEEEIKEMKRKYQDEARKQAEEFNDFKEKKEQHTQELKQMLDGHQKQYELLERLCQHLKDQKEEEIKELQDKKDKERKELQDEKEKEIKELQAKKEKERKELLQEIENLKKEKQCVIL</sequence>
<evidence type="ECO:0000313" key="7">
    <source>
        <dbReference type="Ensembl" id="ENSCCRP00000171844.1"/>
    </source>
</evidence>
<feature type="region of interest" description="Disordered" evidence="5">
    <location>
        <begin position="1295"/>
        <end position="1318"/>
    </location>
</feature>
<evidence type="ECO:0000256" key="3">
    <source>
        <dbReference type="ARBA" id="ARBA00023134"/>
    </source>
</evidence>
<keyword evidence="8" id="KW-1185">Reference proteome</keyword>
<name>A0A9J8CPU1_CYPCA</name>
<evidence type="ECO:0000313" key="8">
    <source>
        <dbReference type="Proteomes" id="UP001108240"/>
    </source>
</evidence>
<feature type="coiled-coil region" evidence="4">
    <location>
        <begin position="401"/>
        <end position="428"/>
    </location>
</feature>
<proteinExistence type="inferred from homology"/>
<dbReference type="InterPro" id="IPR027417">
    <property type="entry name" value="P-loop_NTPase"/>
</dbReference>
<dbReference type="PANTHER" id="PTHR10903:SF170">
    <property type="entry name" value="GTPASE IMAP FAMILY MEMBER 7"/>
    <property type="match status" value="1"/>
</dbReference>
<evidence type="ECO:0000256" key="5">
    <source>
        <dbReference type="SAM" id="MobiDB-lite"/>
    </source>
</evidence>
<evidence type="ECO:0000259" key="6">
    <source>
        <dbReference type="PROSITE" id="PS51720"/>
    </source>
</evidence>
<keyword evidence="4" id="KW-0175">Coiled coil</keyword>
<dbReference type="FunFam" id="3.40.50.300:FF:000366">
    <property type="entry name" value="GTPase, IMAP family member 2"/>
    <property type="match status" value="1"/>
</dbReference>
<evidence type="ECO:0000256" key="1">
    <source>
        <dbReference type="ARBA" id="ARBA00008535"/>
    </source>
</evidence>
<dbReference type="GeneTree" id="ENSGT00940000164100"/>
<feature type="compositionally biased region" description="Basic and acidic residues" evidence="5">
    <location>
        <begin position="1"/>
        <end position="11"/>
    </location>
</feature>
<comment type="similarity">
    <text evidence="1">Belongs to the TRAFAC class TrmE-Era-EngA-EngB-Septin-like GTPase superfamily. AIG1/Toc34/Toc159-like paraseptin GTPase family. IAN subfamily.</text>
</comment>
<feature type="region of interest" description="Disordered" evidence="5">
    <location>
        <begin position="1"/>
        <end position="21"/>
    </location>
</feature>
<keyword evidence="2" id="KW-0547">Nucleotide-binding</keyword>
<feature type="compositionally biased region" description="Basic and acidic residues" evidence="5">
    <location>
        <begin position="1042"/>
        <end position="1114"/>
    </location>
</feature>
<feature type="domain" description="AIG1-type G" evidence="6">
    <location>
        <begin position="676"/>
        <end position="878"/>
    </location>
</feature>
<dbReference type="Ensembl" id="ENSCCRT00000200808.1">
    <property type="protein sequence ID" value="ENSCCRP00000171844.1"/>
    <property type="gene ID" value="ENSCCRG00000072964.1"/>
</dbReference>
<dbReference type="PROSITE" id="PS51720">
    <property type="entry name" value="G_AIG1"/>
    <property type="match status" value="1"/>
</dbReference>
<evidence type="ECO:0000256" key="4">
    <source>
        <dbReference type="SAM" id="Coils"/>
    </source>
</evidence>
<dbReference type="GO" id="GO:0005525">
    <property type="term" value="F:GTP binding"/>
    <property type="evidence" value="ECO:0007669"/>
    <property type="project" value="UniProtKB-KW"/>
</dbReference>
<feature type="region of interest" description="Disordered" evidence="5">
    <location>
        <begin position="1042"/>
        <end position="1191"/>
    </location>
</feature>
<organism evidence="7 8">
    <name type="scientific">Cyprinus carpio carpio</name>
    <dbReference type="NCBI Taxonomy" id="630221"/>
    <lineage>
        <taxon>Eukaryota</taxon>
        <taxon>Metazoa</taxon>
        <taxon>Chordata</taxon>
        <taxon>Craniata</taxon>
        <taxon>Vertebrata</taxon>
        <taxon>Euteleostomi</taxon>
        <taxon>Actinopterygii</taxon>
        <taxon>Neopterygii</taxon>
        <taxon>Teleostei</taxon>
        <taxon>Ostariophysi</taxon>
        <taxon>Cypriniformes</taxon>
        <taxon>Cyprinidae</taxon>
        <taxon>Cyprininae</taxon>
        <taxon>Cyprinus</taxon>
    </lineage>
</organism>
<evidence type="ECO:0000256" key="2">
    <source>
        <dbReference type="ARBA" id="ARBA00022741"/>
    </source>
</evidence>
<dbReference type="Proteomes" id="UP001108240">
    <property type="component" value="Unplaced"/>
</dbReference>